<evidence type="ECO:0000259" key="2">
    <source>
        <dbReference type="Pfam" id="PF23403"/>
    </source>
</evidence>
<dbReference type="Pfam" id="PF23403">
    <property type="entry name" value="LTI65_LTI78_N"/>
    <property type="match status" value="1"/>
</dbReference>
<evidence type="ECO:0000313" key="3">
    <source>
        <dbReference type="EMBL" id="KAJ6303100.1"/>
    </source>
</evidence>
<organism evidence="3 4">
    <name type="scientific">Salix suchowensis</name>
    <dbReference type="NCBI Taxonomy" id="1278906"/>
    <lineage>
        <taxon>Eukaryota</taxon>
        <taxon>Viridiplantae</taxon>
        <taxon>Streptophyta</taxon>
        <taxon>Embryophyta</taxon>
        <taxon>Tracheophyta</taxon>
        <taxon>Spermatophyta</taxon>
        <taxon>Magnoliopsida</taxon>
        <taxon>eudicotyledons</taxon>
        <taxon>Gunneridae</taxon>
        <taxon>Pentapetalae</taxon>
        <taxon>rosids</taxon>
        <taxon>fabids</taxon>
        <taxon>Malpighiales</taxon>
        <taxon>Salicaceae</taxon>
        <taxon>Saliceae</taxon>
        <taxon>Salix</taxon>
    </lineage>
</organism>
<protein>
    <recommendedName>
        <fullName evidence="2">LTI65/LTI78 N-terminal domain-containing protein</fullName>
    </recommendedName>
</protein>
<dbReference type="PANTHER" id="PTHR33836">
    <property type="entry name" value="LOW-TEMPERATURE-INDUCED 65 KDA PROTEIN-RELATED"/>
    <property type="match status" value="1"/>
</dbReference>
<reference evidence="3" key="1">
    <citation type="submission" date="2022-10" db="EMBL/GenBank/DDBJ databases">
        <authorList>
            <person name="Hyden B.L."/>
            <person name="Feng K."/>
            <person name="Yates T."/>
            <person name="Jawdy S."/>
            <person name="Smart L.B."/>
            <person name="Muchero W."/>
        </authorList>
    </citation>
    <scope>NUCLEOTIDE SEQUENCE</scope>
    <source>
        <tissue evidence="3">Shoot tip</tissue>
    </source>
</reference>
<feature type="compositionally biased region" description="Acidic residues" evidence="1">
    <location>
        <begin position="105"/>
        <end position="114"/>
    </location>
</feature>
<reference evidence="3" key="2">
    <citation type="journal article" date="2023" name="Int. J. Mol. Sci.">
        <title>De Novo Assembly and Annotation of 11 Diverse Shrub Willow (Salix) Genomes Reveals Novel Gene Organization in Sex-Linked Regions.</title>
        <authorList>
            <person name="Hyden B."/>
            <person name="Feng K."/>
            <person name="Yates T.B."/>
            <person name="Jawdy S."/>
            <person name="Cereghino C."/>
            <person name="Smart L.B."/>
            <person name="Muchero W."/>
        </authorList>
    </citation>
    <scope>NUCLEOTIDE SEQUENCE</scope>
    <source>
        <tissue evidence="3">Shoot tip</tissue>
    </source>
</reference>
<gene>
    <name evidence="3" type="ORF">OIU77_017054</name>
</gene>
<feature type="domain" description="LTI65/LTI78 N-terminal" evidence="2">
    <location>
        <begin position="66"/>
        <end position="124"/>
    </location>
</feature>
<evidence type="ECO:0000313" key="4">
    <source>
        <dbReference type="Proteomes" id="UP001141253"/>
    </source>
</evidence>
<proteinExistence type="predicted"/>
<feature type="compositionally biased region" description="Basic residues" evidence="1">
    <location>
        <begin position="76"/>
        <end position="89"/>
    </location>
</feature>
<feature type="region of interest" description="Disordered" evidence="1">
    <location>
        <begin position="152"/>
        <end position="177"/>
    </location>
</feature>
<dbReference type="InterPro" id="IPR037491">
    <property type="entry name" value="LTI78/LTI65"/>
</dbReference>
<feature type="region of interest" description="Disordered" evidence="1">
    <location>
        <begin position="56"/>
        <end position="138"/>
    </location>
</feature>
<sequence>MAHPQSRAGAMAPFDVKHGHGNRPGNAATPTVEELLQAEEVTRLSPHTTPTICKDHELEYDQSPSQKKSVITKVKEKAKKWRSTLSKKKHNDDDNTTPSWGVSLDDAEDEEDPEYLGAPMYESEMAPERYKETARQNPRAVPVISEAHVLPGSLTCAEDKPVTETVSEEQENEKSPKTLTQTVAEKLAPAYSTVSVGAHAIASKIQSLAISAPETVISETHVLPSSVAGAAEDRPIIGTGSGKQENEKSPKTLTETVAEKLAPAYNTVQRDWTLWREEEQQNLVAGPTKVELDQVTSDPSRAPVAAASGEQKWDEGVSVKESLIHKSGPGEILFFQSRSPPNLQFSIQLRTHPQILPYQLLLMKLPKKKIMEEYFKPTER</sequence>
<dbReference type="InterPro" id="IPR056605">
    <property type="entry name" value="LTI65_LTI78_N"/>
</dbReference>
<dbReference type="EMBL" id="JAPFFI010000027">
    <property type="protein sequence ID" value="KAJ6303100.1"/>
    <property type="molecule type" value="Genomic_DNA"/>
</dbReference>
<name>A0ABQ8ZMP3_9ROSI</name>
<accession>A0ABQ8ZMP3</accession>
<feature type="region of interest" description="Disordered" evidence="1">
    <location>
        <begin position="1"/>
        <end position="31"/>
    </location>
</feature>
<dbReference type="Proteomes" id="UP001141253">
    <property type="component" value="Chromosome 16"/>
</dbReference>
<keyword evidence="4" id="KW-1185">Reference proteome</keyword>
<dbReference type="PANTHER" id="PTHR33836:SF7">
    <property type="entry name" value="LOW-TEMPERATURE-INDUCED PROTEIN"/>
    <property type="match status" value="1"/>
</dbReference>
<evidence type="ECO:0000256" key="1">
    <source>
        <dbReference type="SAM" id="MobiDB-lite"/>
    </source>
</evidence>
<comment type="caution">
    <text evidence="3">The sequence shown here is derived from an EMBL/GenBank/DDBJ whole genome shotgun (WGS) entry which is preliminary data.</text>
</comment>